<dbReference type="SUPFAM" id="SSF48300">
    <property type="entry name" value="Ribosomal protein L7/12, oligomerisation (N-terminal) domain"/>
    <property type="match status" value="1"/>
</dbReference>
<dbReference type="HAMAP" id="MF_00368">
    <property type="entry name" value="Ribosomal_bL12"/>
    <property type="match status" value="1"/>
</dbReference>
<dbReference type="InterPro" id="IPR013823">
    <property type="entry name" value="Ribosomal_bL12_C"/>
</dbReference>
<accession>A0A451DAS8</accession>
<comment type="subunit">
    <text evidence="4">Homodimer. Part of the ribosomal stalk of the 50S ribosomal subunit. Forms a multimeric L10(L12)X complex, where L10 forms an elongated spine to which 2 to 4 L12 dimers bind in a sequential fashion. Binds GTP-bound translation factors.</text>
</comment>
<dbReference type="InterPro" id="IPR008932">
    <property type="entry name" value="Ribosomal_bL12_oligo"/>
</dbReference>
<dbReference type="Pfam" id="PF00542">
    <property type="entry name" value="Ribosomal_L12"/>
    <property type="match status" value="1"/>
</dbReference>
<keyword evidence="2 4" id="KW-0689">Ribosomal protein</keyword>
<dbReference type="CDD" id="cd00387">
    <property type="entry name" value="Ribosomal_L7_L12"/>
    <property type="match status" value="1"/>
</dbReference>
<evidence type="ECO:0000259" key="6">
    <source>
        <dbReference type="Pfam" id="PF16320"/>
    </source>
</evidence>
<dbReference type="RefSeq" id="WP_154061376.1">
    <property type="nucleotide sequence ID" value="NZ_LR217717.1"/>
</dbReference>
<proteinExistence type="inferred from homology"/>
<dbReference type="AlphaFoldDB" id="A0A451DAS8"/>
<name>A0A451DAS8_9GAMM</name>
<dbReference type="PANTHER" id="PTHR45987">
    <property type="entry name" value="39S RIBOSOMAL PROTEIN L12"/>
    <property type="match status" value="1"/>
</dbReference>
<dbReference type="InterPro" id="IPR036235">
    <property type="entry name" value="Ribosomal_bL12_oligo_N_sf"/>
</dbReference>
<dbReference type="InterPro" id="IPR014719">
    <property type="entry name" value="Ribosomal_bL12_C/ClpS-like"/>
</dbReference>
<dbReference type="Gene3D" id="3.30.1390.10">
    <property type="match status" value="1"/>
</dbReference>
<comment type="function">
    <text evidence="4">Forms part of the ribosomal stalk which helps the ribosome interact with GTP-bound translation factors. Is thus essential for accurate translation.</text>
</comment>
<dbReference type="PANTHER" id="PTHR45987:SF4">
    <property type="entry name" value="LARGE RIBOSOMAL SUBUNIT PROTEIN BL12M"/>
    <property type="match status" value="1"/>
</dbReference>
<gene>
    <name evidence="4 7" type="primary">rplL</name>
    <name evidence="7" type="ORF">BUCILAFE3058_020</name>
</gene>
<feature type="domain" description="Large ribosomal subunit protein bL12 C-terminal" evidence="5">
    <location>
        <begin position="56"/>
        <end position="121"/>
    </location>
</feature>
<sequence length="122" mass="13526">MLINKEEILHAISEMSVKEIMELVSMIENKFDITSNIPLDNQKISTESNKEEKVSFTVKLMTIGPNKVSIIKIIRSTTGLGLKESKDLVESAPTIIKENITKENADSLHKMLIDAGATAEII</sequence>
<dbReference type="InterPro" id="IPR000206">
    <property type="entry name" value="Ribosomal_bL12"/>
</dbReference>
<dbReference type="GO" id="GO:0003735">
    <property type="term" value="F:structural constituent of ribosome"/>
    <property type="evidence" value="ECO:0007669"/>
    <property type="project" value="InterPro"/>
</dbReference>
<dbReference type="SUPFAM" id="SSF54736">
    <property type="entry name" value="ClpS-like"/>
    <property type="match status" value="1"/>
</dbReference>
<comment type="similarity">
    <text evidence="1 4">Belongs to the bacterial ribosomal protein bL12 family.</text>
</comment>
<feature type="domain" description="Large ribosomal subunit protein bL12 oligomerization" evidence="6">
    <location>
        <begin position="5"/>
        <end position="34"/>
    </location>
</feature>
<dbReference type="Gene3D" id="1.20.5.710">
    <property type="entry name" value="Single helix bin"/>
    <property type="match status" value="1"/>
</dbReference>
<dbReference type="NCBIfam" id="TIGR00855">
    <property type="entry name" value="L12"/>
    <property type="match status" value="1"/>
</dbReference>
<evidence type="ECO:0000256" key="3">
    <source>
        <dbReference type="ARBA" id="ARBA00023274"/>
    </source>
</evidence>
<evidence type="ECO:0000256" key="2">
    <source>
        <dbReference type="ARBA" id="ARBA00022980"/>
    </source>
</evidence>
<evidence type="ECO:0000313" key="8">
    <source>
        <dbReference type="Proteomes" id="UP000294349"/>
    </source>
</evidence>
<keyword evidence="3 4" id="KW-0687">Ribonucleoprotein</keyword>
<evidence type="ECO:0000313" key="7">
    <source>
        <dbReference type="EMBL" id="VFP83488.1"/>
    </source>
</evidence>
<dbReference type="OrthoDB" id="9811748at2"/>
<dbReference type="GO" id="GO:0003729">
    <property type="term" value="F:mRNA binding"/>
    <property type="evidence" value="ECO:0007669"/>
    <property type="project" value="TreeGrafter"/>
</dbReference>
<dbReference type="Pfam" id="PF16320">
    <property type="entry name" value="Ribosomal_L12_N"/>
    <property type="match status" value="1"/>
</dbReference>
<dbReference type="FunFam" id="3.30.1390.10:FF:000001">
    <property type="entry name" value="50S ribosomal protein L7/L12"/>
    <property type="match status" value="1"/>
</dbReference>
<protein>
    <recommendedName>
        <fullName evidence="4">Large ribosomal subunit protein bL12</fullName>
    </recommendedName>
</protein>
<dbReference type="GO" id="GO:0022625">
    <property type="term" value="C:cytosolic large ribosomal subunit"/>
    <property type="evidence" value="ECO:0007669"/>
    <property type="project" value="TreeGrafter"/>
</dbReference>
<organism evidence="7 8">
    <name type="scientific">Buchnera aphidicola</name>
    <name type="common">Cinara laricifoliae</name>
    <dbReference type="NCBI Taxonomy" id="2518977"/>
    <lineage>
        <taxon>Bacteria</taxon>
        <taxon>Pseudomonadati</taxon>
        <taxon>Pseudomonadota</taxon>
        <taxon>Gammaproteobacteria</taxon>
        <taxon>Enterobacterales</taxon>
        <taxon>Erwiniaceae</taxon>
        <taxon>Buchnera</taxon>
    </lineage>
</organism>
<evidence type="ECO:0000256" key="4">
    <source>
        <dbReference type="HAMAP-Rule" id="MF_00368"/>
    </source>
</evidence>
<reference evidence="7 8" key="1">
    <citation type="submission" date="2019-02" db="EMBL/GenBank/DDBJ databases">
        <authorList>
            <person name="Manzano-Marin A."/>
            <person name="Manzano-Marin A."/>
        </authorList>
    </citation>
    <scope>NUCLEOTIDE SEQUENCE [LARGE SCALE GENOMIC DNA]</scope>
    <source>
        <strain evidence="7 8">BuCilaricifoliae</strain>
    </source>
</reference>
<evidence type="ECO:0000256" key="1">
    <source>
        <dbReference type="ARBA" id="ARBA00007197"/>
    </source>
</evidence>
<dbReference type="Proteomes" id="UP000294349">
    <property type="component" value="Chromosome"/>
</dbReference>
<evidence type="ECO:0000259" key="5">
    <source>
        <dbReference type="Pfam" id="PF00542"/>
    </source>
</evidence>
<dbReference type="EMBL" id="LR217717">
    <property type="protein sequence ID" value="VFP83488.1"/>
    <property type="molecule type" value="Genomic_DNA"/>
</dbReference>
<dbReference type="GO" id="GO:0006412">
    <property type="term" value="P:translation"/>
    <property type="evidence" value="ECO:0007669"/>
    <property type="project" value="UniProtKB-UniRule"/>
</dbReference>